<accession>A0ABS9MIL5</accession>
<gene>
    <name evidence="2" type="ORF">L0P57_06795</name>
</gene>
<sequence>MSIEAVKTYLEPYGMAGRVQEFDVSSATVELAAQALGVEPARIAKTISLQSDGGCILVVAAGDAKIDNSKFKAEFHRKAKMLSADEVLPLTGYPVGGVCPFANPDTAAVYCDISLKRFSTVFPACGTPNSAIELSCEELFQYSHSQKWVDVCKNWDTEGTPHADAQ</sequence>
<dbReference type="EMBL" id="JAKNHQ010000007">
    <property type="protein sequence ID" value="MCG4610640.1"/>
    <property type="molecule type" value="Genomic_DNA"/>
</dbReference>
<dbReference type="SUPFAM" id="SSF55826">
    <property type="entry name" value="YbaK/ProRS associated domain"/>
    <property type="match status" value="1"/>
</dbReference>
<keyword evidence="3" id="KW-1185">Reference proteome</keyword>
<dbReference type="InterPro" id="IPR036754">
    <property type="entry name" value="YbaK/aa-tRNA-synt-asso_dom_sf"/>
</dbReference>
<dbReference type="Pfam" id="PF04073">
    <property type="entry name" value="tRNA_edit"/>
    <property type="match status" value="1"/>
</dbReference>
<evidence type="ECO:0000259" key="1">
    <source>
        <dbReference type="Pfam" id="PF04073"/>
    </source>
</evidence>
<dbReference type="Gene3D" id="3.90.960.10">
    <property type="entry name" value="YbaK/aminoacyl-tRNA synthetase-associated domain"/>
    <property type="match status" value="1"/>
</dbReference>
<comment type="caution">
    <text evidence="2">The sequence shown here is derived from an EMBL/GenBank/DDBJ whole genome shotgun (WGS) entry which is preliminary data.</text>
</comment>
<dbReference type="CDD" id="cd04333">
    <property type="entry name" value="ProX_deacylase"/>
    <property type="match status" value="1"/>
</dbReference>
<evidence type="ECO:0000313" key="3">
    <source>
        <dbReference type="Proteomes" id="UP001298681"/>
    </source>
</evidence>
<dbReference type="RefSeq" id="WP_191521405.1">
    <property type="nucleotide sequence ID" value="NZ_JAKNHQ010000007.1"/>
</dbReference>
<dbReference type="Proteomes" id="UP001298681">
    <property type="component" value="Unassembled WGS sequence"/>
</dbReference>
<organism evidence="2 3">
    <name type="scientific">Anaeromassilibacillus senegalensis</name>
    <dbReference type="NCBI Taxonomy" id="1673717"/>
    <lineage>
        <taxon>Bacteria</taxon>
        <taxon>Bacillati</taxon>
        <taxon>Bacillota</taxon>
        <taxon>Clostridia</taxon>
        <taxon>Eubacteriales</taxon>
        <taxon>Acutalibacteraceae</taxon>
        <taxon>Anaeromassilibacillus</taxon>
    </lineage>
</organism>
<name>A0ABS9MIL5_9FIRM</name>
<dbReference type="InterPro" id="IPR007214">
    <property type="entry name" value="YbaK/aa-tRNA-synth-assoc-dom"/>
</dbReference>
<dbReference type="PANTHER" id="PTHR30411:SF1">
    <property type="entry name" value="CYTOPLASMIC PROTEIN"/>
    <property type="match status" value="1"/>
</dbReference>
<feature type="domain" description="YbaK/aminoacyl-tRNA synthetase-associated" evidence="1">
    <location>
        <begin position="27"/>
        <end position="140"/>
    </location>
</feature>
<dbReference type="PANTHER" id="PTHR30411">
    <property type="entry name" value="CYTOPLASMIC PROTEIN"/>
    <property type="match status" value="1"/>
</dbReference>
<proteinExistence type="predicted"/>
<protein>
    <submittedName>
        <fullName evidence="2">YbaK/EbsC family protein</fullName>
    </submittedName>
</protein>
<reference evidence="2 3" key="1">
    <citation type="submission" date="2022-01" db="EMBL/GenBank/DDBJ databases">
        <title>Collection of gut derived symbiotic bacterial strains cultured from healthy donors.</title>
        <authorList>
            <person name="Lin H."/>
            <person name="Kohout C."/>
            <person name="Waligurski E."/>
            <person name="Pamer E.G."/>
        </authorList>
    </citation>
    <scope>NUCLEOTIDE SEQUENCE [LARGE SCALE GENOMIC DNA]</scope>
    <source>
        <strain evidence="2 3">DFI.7.58</strain>
    </source>
</reference>
<evidence type="ECO:0000313" key="2">
    <source>
        <dbReference type="EMBL" id="MCG4610640.1"/>
    </source>
</evidence>